<sequence>MMPCQLHVPLDDAPSSLLPSIREEEESENPEHTHRRVERQKRRQRDQDDLEDFLAKHQFPDVNMRQRKQRSHRCGRLTCLFPEQEELYPIHAAAMEGNLKMVVLLVRAGANREQETSRGRTASELVEQSMRQDAADGASVSRVVNSRRIEILQVLEGT</sequence>
<evidence type="ECO:0000256" key="1">
    <source>
        <dbReference type="PROSITE-ProRule" id="PRU00023"/>
    </source>
</evidence>
<feature type="region of interest" description="Disordered" evidence="2">
    <location>
        <begin position="1"/>
        <end position="48"/>
    </location>
</feature>
<feature type="repeat" description="ANK" evidence="1">
    <location>
        <begin position="85"/>
        <end position="117"/>
    </location>
</feature>
<name>A0ABP0P0K6_9DINO</name>
<keyword evidence="4" id="KW-1185">Reference proteome</keyword>
<dbReference type="PROSITE" id="PS50297">
    <property type="entry name" value="ANK_REP_REGION"/>
    <property type="match status" value="1"/>
</dbReference>
<evidence type="ECO:0000313" key="4">
    <source>
        <dbReference type="Proteomes" id="UP001642484"/>
    </source>
</evidence>
<evidence type="ECO:0000313" key="3">
    <source>
        <dbReference type="EMBL" id="CAK9069565.1"/>
    </source>
</evidence>
<dbReference type="Proteomes" id="UP001642484">
    <property type="component" value="Unassembled WGS sequence"/>
</dbReference>
<accession>A0ABP0P0K6</accession>
<proteinExistence type="predicted"/>
<dbReference type="PROSITE" id="PS50088">
    <property type="entry name" value="ANK_REPEAT"/>
    <property type="match status" value="1"/>
</dbReference>
<gene>
    <name evidence="3" type="ORF">CCMP2556_LOCUS34217</name>
</gene>
<protein>
    <submittedName>
        <fullName evidence="3">Uncharacterized protein</fullName>
    </submittedName>
</protein>
<dbReference type="InterPro" id="IPR036770">
    <property type="entry name" value="Ankyrin_rpt-contain_sf"/>
</dbReference>
<dbReference type="InterPro" id="IPR002110">
    <property type="entry name" value="Ankyrin_rpt"/>
</dbReference>
<dbReference type="Gene3D" id="1.25.40.20">
    <property type="entry name" value="Ankyrin repeat-containing domain"/>
    <property type="match status" value="1"/>
</dbReference>
<reference evidence="3 4" key="1">
    <citation type="submission" date="2024-02" db="EMBL/GenBank/DDBJ databases">
        <authorList>
            <person name="Chen Y."/>
            <person name="Shah S."/>
            <person name="Dougan E. K."/>
            <person name="Thang M."/>
            <person name="Chan C."/>
        </authorList>
    </citation>
    <scope>NUCLEOTIDE SEQUENCE [LARGE SCALE GENOMIC DNA]</scope>
</reference>
<dbReference type="Pfam" id="PF00023">
    <property type="entry name" value="Ank"/>
    <property type="match status" value="1"/>
</dbReference>
<dbReference type="EMBL" id="CAXAMN010022461">
    <property type="protein sequence ID" value="CAK9069565.1"/>
    <property type="molecule type" value="Genomic_DNA"/>
</dbReference>
<comment type="caution">
    <text evidence="3">The sequence shown here is derived from an EMBL/GenBank/DDBJ whole genome shotgun (WGS) entry which is preliminary data.</text>
</comment>
<dbReference type="SUPFAM" id="SSF48403">
    <property type="entry name" value="Ankyrin repeat"/>
    <property type="match status" value="1"/>
</dbReference>
<evidence type="ECO:0000256" key="2">
    <source>
        <dbReference type="SAM" id="MobiDB-lite"/>
    </source>
</evidence>
<feature type="compositionally biased region" description="Basic residues" evidence="2">
    <location>
        <begin position="33"/>
        <end position="44"/>
    </location>
</feature>
<keyword evidence="1" id="KW-0040">ANK repeat</keyword>
<organism evidence="3 4">
    <name type="scientific">Durusdinium trenchii</name>
    <dbReference type="NCBI Taxonomy" id="1381693"/>
    <lineage>
        <taxon>Eukaryota</taxon>
        <taxon>Sar</taxon>
        <taxon>Alveolata</taxon>
        <taxon>Dinophyceae</taxon>
        <taxon>Suessiales</taxon>
        <taxon>Symbiodiniaceae</taxon>
        <taxon>Durusdinium</taxon>
    </lineage>
</organism>